<dbReference type="PATRIC" id="fig|1300341.3.peg.1179"/>
<reference evidence="2 3" key="1">
    <citation type="submission" date="2015-09" db="EMBL/GenBank/DDBJ databases">
        <title>Genome sequence of the marine flavobacterium Croceitalea dokdonensis DOKDO 023 that contains proton- and sodium-pumping rhodopsins.</title>
        <authorList>
            <person name="Kwon S.-K."/>
            <person name="Lee H.K."/>
            <person name="Kwak M.-J."/>
            <person name="Kim J.F."/>
        </authorList>
    </citation>
    <scope>NUCLEOTIDE SEQUENCE [LARGE SCALE GENOMIC DNA]</scope>
    <source>
        <strain evidence="2 3">DOKDO 023</strain>
    </source>
</reference>
<comment type="caution">
    <text evidence="2">The sequence shown here is derived from an EMBL/GenBank/DDBJ whole genome shotgun (WGS) entry which is preliminary data.</text>
</comment>
<protein>
    <recommendedName>
        <fullName evidence="4">Prenyltransferase</fullName>
    </recommendedName>
</protein>
<feature type="transmembrane region" description="Helical" evidence="1">
    <location>
        <begin position="129"/>
        <end position="147"/>
    </location>
</feature>
<keyword evidence="1" id="KW-0472">Membrane</keyword>
<evidence type="ECO:0000313" key="3">
    <source>
        <dbReference type="Proteomes" id="UP000050280"/>
    </source>
</evidence>
<feature type="transmembrane region" description="Helical" evidence="1">
    <location>
        <begin position="72"/>
        <end position="92"/>
    </location>
</feature>
<feature type="transmembrane region" description="Helical" evidence="1">
    <location>
        <begin position="41"/>
        <end position="60"/>
    </location>
</feature>
<accession>A0A0N8H470</accession>
<proteinExistence type="predicted"/>
<keyword evidence="1" id="KW-1133">Transmembrane helix</keyword>
<dbReference type="Proteomes" id="UP000050280">
    <property type="component" value="Unassembled WGS sequence"/>
</dbReference>
<feature type="transmembrane region" description="Helical" evidence="1">
    <location>
        <begin position="7"/>
        <end position="29"/>
    </location>
</feature>
<evidence type="ECO:0000313" key="2">
    <source>
        <dbReference type="EMBL" id="KPM32548.1"/>
    </source>
</evidence>
<gene>
    <name evidence="2" type="ORF">I595_966</name>
</gene>
<feature type="transmembrane region" description="Helical" evidence="1">
    <location>
        <begin position="200"/>
        <end position="218"/>
    </location>
</feature>
<feature type="transmembrane region" description="Helical" evidence="1">
    <location>
        <begin position="224"/>
        <end position="243"/>
    </location>
</feature>
<evidence type="ECO:0008006" key="4">
    <source>
        <dbReference type="Google" id="ProtNLM"/>
    </source>
</evidence>
<dbReference type="AlphaFoldDB" id="A0A0N8H470"/>
<sequence>MRWPRRFFNFYLDASIHVALSVCCCYLLTVNFMKVSTNWQLVAFLFFGTIICYNFIKYGVEAKKYLLVSNPYHKVIQVFSFLSGLCAAYFFLFLNRRLQISIVFLAFLSILYAVPFLEKNKNLRSYGGLKVFLVALVWAGCTVYLPAMDDMVSDFDSTVPILLLQRFLLVLVLILPFEIRDLKFDDKELRTLPQRLGVANTKKLGYGLLVVFLLFTFLNDQATALEWCYRVMVAITLAIFLYFTHEERPRYYSQFWVESVPILSLLGVSFY</sequence>
<dbReference type="EMBL" id="LDJX01000002">
    <property type="protein sequence ID" value="KPM32548.1"/>
    <property type="molecule type" value="Genomic_DNA"/>
</dbReference>
<name>A0A0N8H470_9FLAO</name>
<organism evidence="2 3">
    <name type="scientific">Croceitalea dokdonensis DOKDO 023</name>
    <dbReference type="NCBI Taxonomy" id="1300341"/>
    <lineage>
        <taxon>Bacteria</taxon>
        <taxon>Pseudomonadati</taxon>
        <taxon>Bacteroidota</taxon>
        <taxon>Flavobacteriia</taxon>
        <taxon>Flavobacteriales</taxon>
        <taxon>Flavobacteriaceae</taxon>
        <taxon>Croceitalea</taxon>
    </lineage>
</organism>
<feature type="transmembrane region" description="Helical" evidence="1">
    <location>
        <begin position="98"/>
        <end position="117"/>
    </location>
</feature>
<keyword evidence="3" id="KW-1185">Reference proteome</keyword>
<feature type="transmembrane region" description="Helical" evidence="1">
    <location>
        <begin position="159"/>
        <end position="179"/>
    </location>
</feature>
<keyword evidence="1" id="KW-0812">Transmembrane</keyword>
<evidence type="ECO:0000256" key="1">
    <source>
        <dbReference type="SAM" id="Phobius"/>
    </source>
</evidence>
<dbReference type="STRING" id="1300341.I595_966"/>